<organism evidence="1">
    <name type="scientific">marine sediment metagenome</name>
    <dbReference type="NCBI Taxonomy" id="412755"/>
    <lineage>
        <taxon>unclassified sequences</taxon>
        <taxon>metagenomes</taxon>
        <taxon>ecological metagenomes</taxon>
    </lineage>
</organism>
<evidence type="ECO:0000313" key="1">
    <source>
        <dbReference type="EMBL" id="KKN26839.1"/>
    </source>
</evidence>
<protein>
    <submittedName>
        <fullName evidence="1">Uncharacterized protein</fullName>
    </submittedName>
</protein>
<accession>A0A0F9P9P0</accession>
<gene>
    <name evidence="1" type="ORF">LCGC14_0870710</name>
</gene>
<sequence>MAGENSAIWRASITGQGAENLAPADEIILFNPTAEGGNDSLMFSTEVFYRNSIPENPKVAGPINEVQDMGLDGIDVQLTAKQLNSSNASPGSVMDILRKWLIEEKTLPDFAKGRFGLRLDDIPIFNVSPQGSPNTPEFGYVFANARFTRPQDWKNKADVILTFRFSGDPTGLGT</sequence>
<dbReference type="AlphaFoldDB" id="A0A0F9P9P0"/>
<proteinExistence type="predicted"/>
<comment type="caution">
    <text evidence="1">The sequence shown here is derived from an EMBL/GenBank/DDBJ whole genome shotgun (WGS) entry which is preliminary data.</text>
</comment>
<reference evidence="1" key="1">
    <citation type="journal article" date="2015" name="Nature">
        <title>Complex archaea that bridge the gap between prokaryotes and eukaryotes.</title>
        <authorList>
            <person name="Spang A."/>
            <person name="Saw J.H."/>
            <person name="Jorgensen S.L."/>
            <person name="Zaremba-Niedzwiedzka K."/>
            <person name="Martijn J."/>
            <person name="Lind A.E."/>
            <person name="van Eijk R."/>
            <person name="Schleper C."/>
            <person name="Guy L."/>
            <person name="Ettema T.J."/>
        </authorList>
    </citation>
    <scope>NUCLEOTIDE SEQUENCE</scope>
</reference>
<name>A0A0F9P9P0_9ZZZZ</name>
<dbReference type="EMBL" id="LAZR01002690">
    <property type="protein sequence ID" value="KKN26839.1"/>
    <property type="molecule type" value="Genomic_DNA"/>
</dbReference>